<feature type="compositionally biased region" description="Basic and acidic residues" evidence="1">
    <location>
        <begin position="84"/>
        <end position="102"/>
    </location>
</feature>
<dbReference type="EMBL" id="OOIP01000002">
    <property type="protein sequence ID" value="SPO35531.1"/>
    <property type="molecule type" value="Genomic_DNA"/>
</dbReference>
<feature type="region of interest" description="Disordered" evidence="1">
    <location>
        <begin position="200"/>
        <end position="226"/>
    </location>
</feature>
<feature type="region of interest" description="Disordered" evidence="1">
    <location>
        <begin position="1"/>
        <end position="110"/>
    </location>
</feature>
<accession>A0A5C3EWQ1</accession>
<feature type="compositionally biased region" description="Polar residues" evidence="1">
    <location>
        <begin position="217"/>
        <end position="226"/>
    </location>
</feature>
<protein>
    <submittedName>
        <fullName evidence="2">Uncharacterized protein</fullName>
    </submittedName>
</protein>
<reference evidence="2 3" key="1">
    <citation type="submission" date="2018-03" db="EMBL/GenBank/DDBJ databases">
        <authorList>
            <person name="Guldener U."/>
        </authorList>
    </citation>
    <scope>NUCLEOTIDE SEQUENCE [LARGE SCALE GENOMIC DNA]</scope>
    <source>
        <strain evidence="2 3">DAOM196992</strain>
    </source>
</reference>
<proteinExistence type="predicted"/>
<dbReference type="AlphaFoldDB" id="A0A5C3EWQ1"/>
<evidence type="ECO:0000313" key="2">
    <source>
        <dbReference type="EMBL" id="SPO35531.1"/>
    </source>
</evidence>
<evidence type="ECO:0000313" key="3">
    <source>
        <dbReference type="Proteomes" id="UP000323386"/>
    </source>
</evidence>
<evidence type="ECO:0000256" key="1">
    <source>
        <dbReference type="SAM" id="MobiDB-lite"/>
    </source>
</evidence>
<gene>
    <name evidence="2" type="ORF">PSFLO_01002</name>
</gene>
<feature type="compositionally biased region" description="Basic and acidic residues" evidence="1">
    <location>
        <begin position="8"/>
        <end position="29"/>
    </location>
</feature>
<dbReference type="Proteomes" id="UP000323386">
    <property type="component" value="Unassembled WGS sequence"/>
</dbReference>
<feature type="compositionally biased region" description="Low complexity" evidence="1">
    <location>
        <begin position="30"/>
        <end position="43"/>
    </location>
</feature>
<keyword evidence="3" id="KW-1185">Reference proteome</keyword>
<sequence>MTSAAAAEEAKRQRAKRDQKLRLKAEKKAAAAAAKQPAAKPAPLLTGFSGMGGLPSFGGAHFLPPPMTAEKEEELAAAKKAKKAAKEDKEAAKKAEKAERPVKPAPVATGLAMGTGMGGGPSFGAAHFLPAPSAAAADAAPKERLTTTPPPSYAAERAQVAAAAFHARSSLEESLEDKFRLAALGVGSPVLAYRFERKPTAAPAAAKKKVPPKQAETEASSVYSDTTLASTKTMSSLKKLFGKR</sequence>
<name>A0A5C3EWQ1_9BASI</name>
<organism evidence="2 3">
    <name type="scientific">Pseudozyma flocculosa</name>
    <dbReference type="NCBI Taxonomy" id="84751"/>
    <lineage>
        <taxon>Eukaryota</taxon>
        <taxon>Fungi</taxon>
        <taxon>Dikarya</taxon>
        <taxon>Basidiomycota</taxon>
        <taxon>Ustilaginomycotina</taxon>
        <taxon>Ustilaginomycetes</taxon>
        <taxon>Ustilaginales</taxon>
        <taxon>Ustilaginaceae</taxon>
        <taxon>Pseudozyma</taxon>
    </lineage>
</organism>